<evidence type="ECO:0000313" key="4">
    <source>
        <dbReference type="Proteomes" id="UP000070475"/>
    </source>
</evidence>
<dbReference type="OrthoDB" id="4376109at2"/>
<feature type="compositionally biased region" description="Low complexity" evidence="1">
    <location>
        <begin position="88"/>
        <end position="104"/>
    </location>
</feature>
<reference evidence="3 4" key="1">
    <citation type="submission" date="2015-08" db="EMBL/GenBank/DDBJ databases">
        <title>Genomes of Paenibacillus riograndensis.</title>
        <authorList>
            <person name="Sant'Anna F.H."/>
            <person name="Souza R."/>
            <person name="Ambrosini A."/>
            <person name="Bach E."/>
            <person name="Fernandes G."/>
            <person name="Balsanelli E."/>
            <person name="Baura V.A."/>
            <person name="Pedrosa F.O."/>
            <person name="Souza E.M."/>
            <person name="Passaglia L."/>
        </authorList>
    </citation>
    <scope>NUCLEOTIDE SEQUENCE [LARGE SCALE GENOMIC DNA]</scope>
    <source>
        <strain evidence="3 4">CAS34</strain>
    </source>
</reference>
<feature type="region of interest" description="Disordered" evidence="1">
    <location>
        <begin position="75"/>
        <end position="106"/>
    </location>
</feature>
<dbReference type="Proteomes" id="UP000070475">
    <property type="component" value="Unassembled WGS sequence"/>
</dbReference>
<organism evidence="3 4">
    <name type="scientific">Paenibacillus riograndensis</name>
    <dbReference type="NCBI Taxonomy" id="483937"/>
    <lineage>
        <taxon>Bacteria</taxon>
        <taxon>Bacillati</taxon>
        <taxon>Bacillota</taxon>
        <taxon>Bacilli</taxon>
        <taxon>Bacillales</taxon>
        <taxon>Paenibacillaceae</taxon>
        <taxon>Paenibacillus</taxon>
        <taxon>Paenibacillus sonchi group</taxon>
    </lineage>
</organism>
<keyword evidence="2" id="KW-0472">Membrane</keyword>
<evidence type="ECO:0000256" key="2">
    <source>
        <dbReference type="SAM" id="Phobius"/>
    </source>
</evidence>
<comment type="caution">
    <text evidence="3">The sequence shown here is derived from an EMBL/GenBank/DDBJ whole genome shotgun (WGS) entry which is preliminary data.</text>
</comment>
<dbReference type="RefSeq" id="WP_099091714.1">
    <property type="nucleotide sequence ID" value="NZ_LIRB01000142.1"/>
</dbReference>
<gene>
    <name evidence="3" type="ORF">AMQ84_22750</name>
</gene>
<protein>
    <recommendedName>
        <fullName evidence="5">Pilus assembly protein TadE</fullName>
    </recommendedName>
</protein>
<dbReference type="AlphaFoldDB" id="A0A132TPQ1"/>
<evidence type="ECO:0008006" key="5">
    <source>
        <dbReference type="Google" id="ProtNLM"/>
    </source>
</evidence>
<accession>A0A132TPQ1</accession>
<feature type="transmembrane region" description="Helical" evidence="2">
    <location>
        <begin position="21"/>
        <end position="43"/>
    </location>
</feature>
<evidence type="ECO:0000313" key="3">
    <source>
        <dbReference type="EMBL" id="KWX73332.1"/>
    </source>
</evidence>
<keyword evidence="4" id="KW-1185">Reference proteome</keyword>
<keyword evidence="2" id="KW-1133">Transmembrane helix</keyword>
<sequence>MKQRFRKRRRAACEGSMVVEAAMVLPMFLLFVLFLIFIVQMSLYSTALQSTASDTVKVISAHMYPAALAVQKREAGKEGNAAGGSDGGTEASGSSGSSGAAGSSDKWSIPRLSLEEWSDNYVEDLPEPVAGWVRSAVKQGEDPLQKLQAEASEGALDLALKPVMKPYLSTDWLEYGRIHVSNVIVPDLKTGSRPYFGIVVSYELPMKVPFLNQRIVLEASAVERLWIGNTDAEDGEDSSGGGEEQNSIVILEKPSPGVANHQGRIRVKIPPNASASLSIFYKSGQSTAKYLGWKQADENGYLDWEWKIGVNTTPGTWRFVIQLQDGTSLEAAFTVVKKIQAEEGKK</sequence>
<proteinExistence type="predicted"/>
<name>A0A132TPQ1_9BACL</name>
<evidence type="ECO:0000256" key="1">
    <source>
        <dbReference type="SAM" id="MobiDB-lite"/>
    </source>
</evidence>
<dbReference type="PATRIC" id="fig|483937.3.peg.6583"/>
<keyword evidence="2" id="KW-0812">Transmembrane</keyword>
<dbReference type="EMBL" id="LIRB01000142">
    <property type="protein sequence ID" value="KWX73332.1"/>
    <property type="molecule type" value="Genomic_DNA"/>
</dbReference>